<evidence type="ECO:0000256" key="1">
    <source>
        <dbReference type="SAM" id="Phobius"/>
    </source>
</evidence>
<dbReference type="InterPro" id="IPR018750">
    <property type="entry name" value="DUF2306_membrane"/>
</dbReference>
<comment type="caution">
    <text evidence="2">The sequence shown here is derived from an EMBL/GenBank/DDBJ whole genome shotgun (WGS) entry which is preliminary data.</text>
</comment>
<sequence length="225" mass="24293">MSNGSWKQWRVPAGLLVLSAVPMVAGASRLNQLASDATVTEANARFFDQPLPVVLHIVGASIFCLLGAFQFVPSLRRRPWHRVAGRIALPMGLVASLSGLWMTVFYDWPAGDELSLAVVRAVVGVGMTASLVVALTAVGRRDFRTHRAWVTRGYALGLGAGTQVVTHLPWIVATGHAPLGWPRTVLMALGWGLNLAVAEWAIRRRPMGTPMPRREREPAFATGAA</sequence>
<evidence type="ECO:0000313" key="3">
    <source>
        <dbReference type="Proteomes" id="UP001596138"/>
    </source>
</evidence>
<keyword evidence="1" id="KW-0472">Membrane</keyword>
<keyword evidence="1" id="KW-1133">Transmembrane helix</keyword>
<dbReference type="EMBL" id="JBHSTI010000002">
    <property type="protein sequence ID" value="MFC6236452.1"/>
    <property type="molecule type" value="Genomic_DNA"/>
</dbReference>
<gene>
    <name evidence="2" type="ORF">ACFQGU_01075</name>
</gene>
<reference evidence="3" key="1">
    <citation type="journal article" date="2019" name="Int. J. Syst. Evol. Microbiol.">
        <title>The Global Catalogue of Microorganisms (GCM) 10K type strain sequencing project: providing services to taxonomists for standard genome sequencing and annotation.</title>
        <authorList>
            <consortium name="The Broad Institute Genomics Platform"/>
            <consortium name="The Broad Institute Genome Sequencing Center for Infectious Disease"/>
            <person name="Wu L."/>
            <person name="Ma J."/>
        </authorList>
    </citation>
    <scope>NUCLEOTIDE SEQUENCE [LARGE SCALE GENOMIC DNA]</scope>
    <source>
        <strain evidence="3">CGMCC 4.7317</strain>
    </source>
</reference>
<accession>A0ABW1SXX7</accession>
<organism evidence="2 3">
    <name type="scientific">Longivirga aurantiaca</name>
    <dbReference type="NCBI Taxonomy" id="1837743"/>
    <lineage>
        <taxon>Bacteria</taxon>
        <taxon>Bacillati</taxon>
        <taxon>Actinomycetota</taxon>
        <taxon>Actinomycetes</taxon>
        <taxon>Sporichthyales</taxon>
        <taxon>Sporichthyaceae</taxon>
        <taxon>Longivirga</taxon>
    </lineage>
</organism>
<name>A0ABW1SXX7_9ACTN</name>
<protein>
    <submittedName>
        <fullName evidence="2">DUF2306 domain-containing protein</fullName>
    </submittedName>
</protein>
<feature type="transmembrane region" description="Helical" evidence="1">
    <location>
        <begin position="150"/>
        <end position="172"/>
    </location>
</feature>
<dbReference type="RefSeq" id="WP_386763498.1">
    <property type="nucleotide sequence ID" value="NZ_JBHSTI010000002.1"/>
</dbReference>
<keyword evidence="3" id="KW-1185">Reference proteome</keyword>
<evidence type="ECO:0000313" key="2">
    <source>
        <dbReference type="EMBL" id="MFC6236452.1"/>
    </source>
</evidence>
<dbReference type="Pfam" id="PF10067">
    <property type="entry name" value="DUF2306"/>
    <property type="match status" value="1"/>
</dbReference>
<feature type="transmembrane region" description="Helical" evidence="1">
    <location>
        <begin position="87"/>
        <end position="106"/>
    </location>
</feature>
<feature type="transmembrane region" description="Helical" evidence="1">
    <location>
        <begin position="53"/>
        <end position="75"/>
    </location>
</feature>
<dbReference type="Proteomes" id="UP001596138">
    <property type="component" value="Unassembled WGS sequence"/>
</dbReference>
<proteinExistence type="predicted"/>
<keyword evidence="1" id="KW-0812">Transmembrane</keyword>
<feature type="transmembrane region" description="Helical" evidence="1">
    <location>
        <begin position="184"/>
        <end position="202"/>
    </location>
</feature>
<feature type="transmembrane region" description="Helical" evidence="1">
    <location>
        <begin position="118"/>
        <end position="138"/>
    </location>
</feature>